<sequence length="535" mass="59227">MHLSNNYPPINMCNYGSISQPPLSVNNQNDYDLVITNGRLVTASEVLPHGLQIGILDGKIAGLGHNLPKGPSTKVIDAEGAYVTPGGIDSHVHIQQDNAPTSDTWETASRSAIAGGTTTVLAFASQKRHEDSALDAVQKYHAKAKGQAYCDYGFHLVLTNPTSDILQKELPSLVEGEGITSVKLYMTYEPYKLNDRQLLDIMLSCRSLGMTTMIHAENSDMIALVIERLEQRGNTDPFFHSIARPRLAEDEASYRAISLAELVDAPILIVHMSSETAVEHVREAQARLLPVHAETCPHYLFLLSDEIKQCRHGDNFHGAKYICAPPLRHHVSDLEGLWRGLANGTFTVWSSDHAPSLYDHPKGKKAGMEGGVIRFAKVPNGLPGIETRMALLFSQSEGCLPPEKARITLPRFVQLTATNAAKLYGLDDRKGTIMVGYDADLVIWYPPGDSRGCLTITQERLHHGVDYTPFEGLDVQNWPRYTILRGKVVWQHDGAGIIGEKGYGNYLRRNRGKLVTGNMGQRGRGMIERERDFWM</sequence>
<organism evidence="10 11">
    <name type="scientific">Fusarium oligoseptatum</name>
    <dbReference type="NCBI Taxonomy" id="2604345"/>
    <lineage>
        <taxon>Eukaryota</taxon>
        <taxon>Fungi</taxon>
        <taxon>Dikarya</taxon>
        <taxon>Ascomycota</taxon>
        <taxon>Pezizomycotina</taxon>
        <taxon>Sordariomycetes</taxon>
        <taxon>Hypocreomycetidae</taxon>
        <taxon>Hypocreales</taxon>
        <taxon>Nectriaceae</taxon>
        <taxon>Fusarium</taxon>
        <taxon>Fusarium solani species complex</taxon>
    </lineage>
</organism>
<gene>
    <name evidence="10" type="ORF">CEP52_002559</name>
</gene>
<dbReference type="PANTHER" id="PTHR11647">
    <property type="entry name" value="HYDRANTOINASE/DIHYDROPYRIMIDINASE FAMILY MEMBER"/>
    <property type="match status" value="1"/>
</dbReference>
<protein>
    <recommendedName>
        <fullName evidence="7">dihydropyrimidinase</fullName>
        <ecNumber evidence="7">3.5.2.2</ecNumber>
    </recommendedName>
</protein>
<accession>A0A428UDG6</accession>
<comment type="cofactor">
    <cofactor evidence="1">
        <name>Zn(2+)</name>
        <dbReference type="ChEBI" id="CHEBI:29105"/>
    </cofactor>
</comment>
<evidence type="ECO:0000313" key="11">
    <source>
        <dbReference type="Proteomes" id="UP000287144"/>
    </source>
</evidence>
<dbReference type="Proteomes" id="UP000287144">
    <property type="component" value="Unassembled WGS sequence"/>
</dbReference>
<proteinExistence type="inferred from homology"/>
<evidence type="ECO:0000256" key="6">
    <source>
        <dbReference type="ARBA" id="ARBA00036696"/>
    </source>
</evidence>
<dbReference type="EMBL" id="NKCK01000014">
    <property type="protein sequence ID" value="RSM12302.1"/>
    <property type="molecule type" value="Genomic_DNA"/>
</dbReference>
<feature type="modified residue" description="N6-carboxylysine" evidence="8">
    <location>
        <position position="183"/>
    </location>
</feature>
<dbReference type="AlphaFoldDB" id="A0A428UDG6"/>
<dbReference type="PANTHER" id="PTHR11647:SF1">
    <property type="entry name" value="COLLAPSIN RESPONSE MEDIATOR PROTEIN"/>
    <property type="match status" value="1"/>
</dbReference>
<evidence type="ECO:0000256" key="7">
    <source>
        <dbReference type="ARBA" id="ARBA00039113"/>
    </source>
</evidence>
<dbReference type="EC" id="3.5.2.2" evidence="7"/>
<evidence type="ECO:0000256" key="5">
    <source>
        <dbReference type="ARBA" id="ARBA00022801"/>
    </source>
</evidence>
<evidence type="ECO:0000256" key="4">
    <source>
        <dbReference type="ARBA" id="ARBA00022723"/>
    </source>
</evidence>
<keyword evidence="3" id="KW-0597">Phosphoprotein</keyword>
<evidence type="ECO:0000256" key="3">
    <source>
        <dbReference type="ARBA" id="ARBA00022553"/>
    </source>
</evidence>
<dbReference type="GO" id="GO:0004157">
    <property type="term" value="F:dihydropyrimidinase activity"/>
    <property type="evidence" value="ECO:0007669"/>
    <property type="project" value="UniProtKB-EC"/>
</dbReference>
<evidence type="ECO:0000256" key="8">
    <source>
        <dbReference type="PIRSR" id="PIRSR611778-50"/>
    </source>
</evidence>
<dbReference type="Pfam" id="PF01979">
    <property type="entry name" value="Amidohydro_1"/>
    <property type="match status" value="1"/>
</dbReference>
<feature type="domain" description="Amidohydrolase-related" evidence="9">
    <location>
        <begin position="82"/>
        <end position="489"/>
    </location>
</feature>
<comment type="caution">
    <text evidence="10">The sequence shown here is derived from an EMBL/GenBank/DDBJ whole genome shotgun (WGS) entry which is preliminary data.</text>
</comment>
<dbReference type="STRING" id="1325735.A0A428UDG6"/>
<comment type="PTM">
    <text evidence="8">Carbamylation allows a single lysine to coordinate two divalent metal cations.</text>
</comment>
<dbReference type="FunFam" id="3.20.20.140:FF:000217">
    <property type="entry name" value="Dihydropyrimidinase-related protein 1"/>
    <property type="match status" value="1"/>
</dbReference>
<comment type="similarity">
    <text evidence="2">Belongs to the metallo-dependent hydrolases superfamily. Hydantoinase/dihydropyrimidinase family.</text>
</comment>
<comment type="catalytic activity">
    <reaction evidence="6">
        <text>5,6-dihydrouracil + H2O = 3-(carbamoylamino)propanoate + H(+)</text>
        <dbReference type="Rhea" id="RHEA:16121"/>
        <dbReference type="ChEBI" id="CHEBI:11892"/>
        <dbReference type="ChEBI" id="CHEBI:15377"/>
        <dbReference type="ChEBI" id="CHEBI:15378"/>
        <dbReference type="ChEBI" id="CHEBI:15901"/>
        <dbReference type="EC" id="3.5.2.2"/>
    </reaction>
</comment>
<dbReference type="GO" id="GO:0046872">
    <property type="term" value="F:metal ion binding"/>
    <property type="evidence" value="ECO:0007669"/>
    <property type="project" value="UniProtKB-KW"/>
</dbReference>
<dbReference type="NCBIfam" id="TIGR02033">
    <property type="entry name" value="D-hydantoinase"/>
    <property type="match status" value="1"/>
</dbReference>
<dbReference type="InterPro" id="IPR032466">
    <property type="entry name" value="Metal_Hydrolase"/>
</dbReference>
<evidence type="ECO:0000256" key="2">
    <source>
        <dbReference type="ARBA" id="ARBA00008829"/>
    </source>
</evidence>
<keyword evidence="5" id="KW-0378">Hydrolase</keyword>
<keyword evidence="11" id="KW-1185">Reference proteome</keyword>
<dbReference type="SUPFAM" id="SSF51556">
    <property type="entry name" value="Metallo-dependent hydrolases"/>
    <property type="match status" value="1"/>
</dbReference>
<dbReference type="CDD" id="cd01314">
    <property type="entry name" value="D-HYD"/>
    <property type="match status" value="1"/>
</dbReference>
<dbReference type="InterPro" id="IPR011059">
    <property type="entry name" value="Metal-dep_hydrolase_composite"/>
</dbReference>
<evidence type="ECO:0000256" key="1">
    <source>
        <dbReference type="ARBA" id="ARBA00001947"/>
    </source>
</evidence>
<keyword evidence="4" id="KW-0479">Metal-binding</keyword>
<dbReference type="Gene3D" id="3.20.20.140">
    <property type="entry name" value="Metal-dependent hydrolases"/>
    <property type="match status" value="1"/>
</dbReference>
<evidence type="ECO:0000259" key="9">
    <source>
        <dbReference type="Pfam" id="PF01979"/>
    </source>
</evidence>
<dbReference type="InterPro" id="IPR011778">
    <property type="entry name" value="Hydantoinase/dihydroPyrase"/>
</dbReference>
<reference evidence="10 11" key="1">
    <citation type="submission" date="2017-06" db="EMBL/GenBank/DDBJ databases">
        <title>Comparative genomic analysis of Ambrosia Fusariam Clade fungi.</title>
        <authorList>
            <person name="Stajich J.E."/>
            <person name="Carrillo J."/>
            <person name="Kijimoto T."/>
            <person name="Eskalen A."/>
            <person name="O'Donnell K."/>
            <person name="Kasson M."/>
        </authorList>
    </citation>
    <scope>NUCLEOTIDE SEQUENCE [LARGE SCALE GENOMIC DNA]</scope>
    <source>
        <strain evidence="10 11">NRRL62579</strain>
    </source>
</reference>
<dbReference type="SUPFAM" id="SSF51338">
    <property type="entry name" value="Composite domain of metallo-dependent hydrolases"/>
    <property type="match status" value="2"/>
</dbReference>
<evidence type="ECO:0000313" key="10">
    <source>
        <dbReference type="EMBL" id="RSM12302.1"/>
    </source>
</evidence>
<dbReference type="GO" id="GO:0005737">
    <property type="term" value="C:cytoplasm"/>
    <property type="evidence" value="ECO:0007669"/>
    <property type="project" value="InterPro"/>
</dbReference>
<dbReference type="InterPro" id="IPR006680">
    <property type="entry name" value="Amidohydro-rel"/>
</dbReference>
<dbReference type="InterPro" id="IPR050378">
    <property type="entry name" value="Metallo-dep_Hydrolases_sf"/>
</dbReference>
<name>A0A428UDG6_9HYPO</name>